<evidence type="ECO:0000256" key="1">
    <source>
        <dbReference type="SAM" id="SignalP"/>
    </source>
</evidence>
<name>A0AAN6BWR5_FUSAU</name>
<protein>
    <submittedName>
        <fullName evidence="2">Uncharacterized protein</fullName>
    </submittedName>
</protein>
<evidence type="ECO:0000313" key="3">
    <source>
        <dbReference type="Proteomes" id="UP000537989"/>
    </source>
</evidence>
<keyword evidence="1" id="KW-0732">Signal</keyword>
<feature type="signal peptide" evidence="1">
    <location>
        <begin position="1"/>
        <end position="15"/>
    </location>
</feature>
<evidence type="ECO:0000313" key="2">
    <source>
        <dbReference type="EMBL" id="KAF5231349.1"/>
    </source>
</evidence>
<proteinExistence type="predicted"/>
<gene>
    <name evidence="2" type="ORF">FAUST_9319</name>
</gene>
<dbReference type="Proteomes" id="UP000537989">
    <property type="component" value="Unassembled WGS sequence"/>
</dbReference>
<organism evidence="2 3">
    <name type="scientific">Fusarium austroamericanum</name>
    <dbReference type="NCBI Taxonomy" id="282268"/>
    <lineage>
        <taxon>Eukaryota</taxon>
        <taxon>Fungi</taxon>
        <taxon>Dikarya</taxon>
        <taxon>Ascomycota</taxon>
        <taxon>Pezizomycotina</taxon>
        <taxon>Sordariomycetes</taxon>
        <taxon>Hypocreomycetidae</taxon>
        <taxon>Hypocreales</taxon>
        <taxon>Nectriaceae</taxon>
        <taxon>Fusarium</taxon>
    </lineage>
</organism>
<comment type="caution">
    <text evidence="2">The sequence shown here is derived from an EMBL/GenBank/DDBJ whole genome shotgun (WGS) entry which is preliminary data.</text>
</comment>
<sequence>MKFTLIAALLVPVLAVNIPRELQERTGQCGDNCARAVVPGFRGPAVVASYKAECEAYLKVTTTPKASNFNVTATTTAATTTTTTTVTSAINQTQPANPIPSSHLTDIDLSNISRTSRLTPVTGEERPVSTEPDYPCGMYL</sequence>
<accession>A0AAN6BWR5</accession>
<feature type="chain" id="PRO_5043044681" evidence="1">
    <location>
        <begin position="16"/>
        <end position="140"/>
    </location>
</feature>
<dbReference type="AlphaFoldDB" id="A0AAN6BWR5"/>
<reference evidence="2 3" key="1">
    <citation type="submission" date="2020-02" db="EMBL/GenBank/DDBJ databases">
        <title>Identification and distribution of gene clusters putatively required for synthesis of sphingolipid metabolism inhibitors in phylogenetically diverse species of the filamentous fungus Fusarium.</title>
        <authorList>
            <person name="Kim H.-S."/>
            <person name="Busman M."/>
            <person name="Brown D.W."/>
            <person name="Divon H."/>
            <person name="Uhlig S."/>
            <person name="Proctor R.H."/>
        </authorList>
    </citation>
    <scope>NUCLEOTIDE SEQUENCE [LARGE SCALE GENOMIC DNA]</scope>
    <source>
        <strain evidence="2 3">NRRL 2903</strain>
    </source>
</reference>
<dbReference type="EMBL" id="JAAMOD010000315">
    <property type="protein sequence ID" value="KAF5231349.1"/>
    <property type="molecule type" value="Genomic_DNA"/>
</dbReference>
<keyword evidence="3" id="KW-1185">Reference proteome</keyword>